<dbReference type="AlphaFoldDB" id="A0A317FMM0"/>
<dbReference type="EMBL" id="QGNA01000001">
    <property type="protein sequence ID" value="PWS38866.1"/>
    <property type="molecule type" value="Genomic_DNA"/>
</dbReference>
<dbReference type="PROSITE" id="PS50111">
    <property type="entry name" value="CHEMOTAXIS_TRANSDUC_2"/>
    <property type="match status" value="1"/>
</dbReference>
<keyword evidence="8" id="KW-1185">Reference proteome</keyword>
<comment type="caution">
    <text evidence="7">The sequence shown here is derived from an EMBL/GenBank/DDBJ whole genome shotgun (WGS) entry which is preliminary data.</text>
</comment>
<dbReference type="RefSeq" id="WP_109869487.1">
    <property type="nucleotide sequence ID" value="NZ_QGNA01000001.1"/>
</dbReference>
<dbReference type="InterPro" id="IPR004089">
    <property type="entry name" value="MCPsignal_dom"/>
</dbReference>
<dbReference type="InterPro" id="IPR000014">
    <property type="entry name" value="PAS"/>
</dbReference>
<dbReference type="GO" id="GO:0016020">
    <property type="term" value="C:membrane"/>
    <property type="evidence" value="ECO:0007669"/>
    <property type="project" value="InterPro"/>
</dbReference>
<dbReference type="Gene3D" id="6.10.340.10">
    <property type="match status" value="1"/>
</dbReference>
<gene>
    <name evidence="7" type="ORF">DFH01_06360</name>
</gene>
<dbReference type="Proteomes" id="UP000245765">
    <property type="component" value="Unassembled WGS sequence"/>
</dbReference>
<sequence length="772" mass="81033">MSFLLNLSVARKLGLSAALAISLLIGLVALVWSQSGQVLRAQHDQARTSRVLDRIEQGADLLRGLAERELELLLTADAAGQAPARERLLRQLGQGLSDVETAVRNFGDAAMTDQAAPLRERGEAYRAAITALADERARLIATRDERLFGQAAEYDSAFEVVNGSIAFDIPPEALEDVRQRIMTVHGAVNDVSLGVQRLLATGEEAQIRRVRRGIAQVRVHGRGLAAIQEGPERLREEFARLSQRAVALAEAAEGVLNAGEAVTKIRAERVEPARTALLQSLEPLAETAWQVSSARQASVTLAAEQMREATLLAGLAVAGLLLLSAVLVGRWVGAPLRRLAAAMGAIAEGRTDTAVTDRARRDEIGAIAQALETLRGTVRHAFAQSQMIEQMPTAVMSVDPKDEFRIGYMNPASHALLGKLPGLPCRPEEMLGRSFDMFHRNPAHPRSIVGDPSRLPHTATIRMGEEVLALRVSAIRDAAGEFVSAMLTWDVITQRARLADTFERDIGAVVEAVASSAERLQASARGLSATAATAGSEASAVAEAGSRAHGDVQSVAAAAEEMAASVTEIARRVGEAAEVASRAVAEARATDATVQGLSEAAARIGDVVKLIGDIAGQTNLLALNATIEAARAGEAGKGFAVVASEVKQLASQTARATEEIGRQIAEMQAATGQAVAAIRGIGATVERTSDIATQIAAAVEEQGAATQEIARSAAQVAEATQLVAGRIAGVRGAAESTGQSAEAMREDSGALAGQAAALRDKSAGFLRAVRSM</sequence>
<evidence type="ECO:0000256" key="1">
    <source>
        <dbReference type="ARBA" id="ARBA00023224"/>
    </source>
</evidence>
<dbReference type="InterPro" id="IPR003660">
    <property type="entry name" value="HAMP_dom"/>
</dbReference>
<evidence type="ECO:0000313" key="7">
    <source>
        <dbReference type="EMBL" id="PWS38866.1"/>
    </source>
</evidence>
<evidence type="ECO:0000256" key="3">
    <source>
        <dbReference type="PROSITE-ProRule" id="PRU00284"/>
    </source>
</evidence>
<dbReference type="InterPro" id="IPR035965">
    <property type="entry name" value="PAS-like_dom_sf"/>
</dbReference>
<feature type="transmembrane region" description="Helical" evidence="4">
    <location>
        <begin position="311"/>
        <end position="333"/>
    </location>
</feature>
<keyword evidence="4" id="KW-0812">Transmembrane</keyword>
<dbReference type="OrthoDB" id="9797364at2"/>
<keyword evidence="4" id="KW-1133">Transmembrane helix</keyword>
<dbReference type="GO" id="GO:0007165">
    <property type="term" value="P:signal transduction"/>
    <property type="evidence" value="ECO:0007669"/>
    <property type="project" value="UniProtKB-KW"/>
</dbReference>
<accession>A0A317FMM0</accession>
<dbReference type="GO" id="GO:0004888">
    <property type="term" value="F:transmembrane signaling receptor activity"/>
    <property type="evidence" value="ECO:0007669"/>
    <property type="project" value="InterPro"/>
</dbReference>
<dbReference type="Gene3D" id="3.30.450.20">
    <property type="entry name" value="PAS domain"/>
    <property type="match status" value="1"/>
</dbReference>
<proteinExistence type="inferred from homology"/>
<reference evidence="8" key="1">
    <citation type="submission" date="2018-05" db="EMBL/GenBank/DDBJ databases">
        <authorList>
            <person name="Du Z."/>
            <person name="Wang X."/>
        </authorList>
    </citation>
    <scope>NUCLEOTIDE SEQUENCE [LARGE SCALE GENOMIC DNA]</scope>
    <source>
        <strain evidence="8">CQN31</strain>
    </source>
</reference>
<dbReference type="SUPFAM" id="SSF55785">
    <property type="entry name" value="PYP-like sensor domain (PAS domain)"/>
    <property type="match status" value="1"/>
</dbReference>
<keyword evidence="4" id="KW-0472">Membrane</keyword>
<dbReference type="PANTHER" id="PTHR32089:SF112">
    <property type="entry name" value="LYSOZYME-LIKE PROTEIN-RELATED"/>
    <property type="match status" value="1"/>
</dbReference>
<evidence type="ECO:0000313" key="8">
    <source>
        <dbReference type="Proteomes" id="UP000245765"/>
    </source>
</evidence>
<dbReference type="SMART" id="SM00304">
    <property type="entry name" value="HAMP"/>
    <property type="match status" value="1"/>
</dbReference>
<dbReference type="PRINTS" id="PR00260">
    <property type="entry name" value="CHEMTRNSDUCR"/>
</dbReference>
<dbReference type="PROSITE" id="PS50885">
    <property type="entry name" value="HAMP"/>
    <property type="match status" value="1"/>
</dbReference>
<dbReference type="GO" id="GO:0006935">
    <property type="term" value="P:chemotaxis"/>
    <property type="evidence" value="ECO:0007669"/>
    <property type="project" value="InterPro"/>
</dbReference>
<dbReference type="PANTHER" id="PTHR32089">
    <property type="entry name" value="METHYL-ACCEPTING CHEMOTAXIS PROTEIN MCPB"/>
    <property type="match status" value="1"/>
</dbReference>
<comment type="similarity">
    <text evidence="2">Belongs to the methyl-accepting chemotaxis (MCP) protein family.</text>
</comment>
<dbReference type="SMART" id="SM00283">
    <property type="entry name" value="MA"/>
    <property type="match status" value="1"/>
</dbReference>
<evidence type="ECO:0000259" key="6">
    <source>
        <dbReference type="PROSITE" id="PS50885"/>
    </source>
</evidence>
<dbReference type="SUPFAM" id="SSF58104">
    <property type="entry name" value="Methyl-accepting chemotaxis protein (MCP) signaling domain"/>
    <property type="match status" value="1"/>
</dbReference>
<evidence type="ECO:0000259" key="5">
    <source>
        <dbReference type="PROSITE" id="PS50111"/>
    </source>
</evidence>
<dbReference type="InterPro" id="IPR004090">
    <property type="entry name" value="Chemotax_Me-accpt_rcpt"/>
</dbReference>
<dbReference type="Pfam" id="PF00015">
    <property type="entry name" value="MCPsignal"/>
    <property type="match status" value="1"/>
</dbReference>
<keyword evidence="1 3" id="KW-0807">Transducer</keyword>
<evidence type="ECO:0000256" key="2">
    <source>
        <dbReference type="ARBA" id="ARBA00029447"/>
    </source>
</evidence>
<evidence type="ECO:0000256" key="4">
    <source>
        <dbReference type="SAM" id="Phobius"/>
    </source>
</evidence>
<dbReference type="Pfam" id="PF00672">
    <property type="entry name" value="HAMP"/>
    <property type="match status" value="1"/>
</dbReference>
<feature type="domain" description="Methyl-accepting transducer" evidence="5">
    <location>
        <begin position="516"/>
        <end position="738"/>
    </location>
</feature>
<name>A0A317FMM0_9PROT</name>
<dbReference type="Pfam" id="PF13188">
    <property type="entry name" value="PAS_8"/>
    <property type="match status" value="1"/>
</dbReference>
<feature type="domain" description="HAMP" evidence="6">
    <location>
        <begin position="330"/>
        <end position="383"/>
    </location>
</feature>
<dbReference type="CDD" id="cd06225">
    <property type="entry name" value="HAMP"/>
    <property type="match status" value="1"/>
</dbReference>
<protein>
    <submittedName>
        <fullName evidence="7">Methyl-accepting chemotaxis protein</fullName>
    </submittedName>
</protein>
<dbReference type="Gene3D" id="1.10.287.950">
    <property type="entry name" value="Methyl-accepting chemotaxis protein"/>
    <property type="match status" value="1"/>
</dbReference>
<organism evidence="7 8">
    <name type="scientific">Falsiroseomonas bella</name>
    <dbReference type="NCBI Taxonomy" id="2184016"/>
    <lineage>
        <taxon>Bacteria</taxon>
        <taxon>Pseudomonadati</taxon>
        <taxon>Pseudomonadota</taxon>
        <taxon>Alphaproteobacteria</taxon>
        <taxon>Acetobacterales</taxon>
        <taxon>Roseomonadaceae</taxon>
        <taxon>Falsiroseomonas</taxon>
    </lineage>
</organism>